<reference evidence="1" key="1">
    <citation type="submission" date="2020-05" db="EMBL/GenBank/DDBJ databases">
        <authorList>
            <person name="Chiriac C."/>
            <person name="Salcher M."/>
            <person name="Ghai R."/>
            <person name="Kavagutti S V."/>
        </authorList>
    </citation>
    <scope>NUCLEOTIDE SEQUENCE</scope>
</reference>
<protein>
    <submittedName>
        <fullName evidence="1">Unannotated protein</fullName>
    </submittedName>
</protein>
<evidence type="ECO:0000313" key="1">
    <source>
        <dbReference type="EMBL" id="CAB4981476.1"/>
    </source>
</evidence>
<organism evidence="1">
    <name type="scientific">freshwater metagenome</name>
    <dbReference type="NCBI Taxonomy" id="449393"/>
    <lineage>
        <taxon>unclassified sequences</taxon>
        <taxon>metagenomes</taxon>
        <taxon>ecological metagenomes</taxon>
    </lineage>
</organism>
<dbReference type="EMBL" id="CAFBOG010000087">
    <property type="protein sequence ID" value="CAB4981476.1"/>
    <property type="molecule type" value="Genomic_DNA"/>
</dbReference>
<name>A0A6J7ML92_9ZZZZ</name>
<accession>A0A6J7ML92</accession>
<dbReference type="AlphaFoldDB" id="A0A6J7ML92"/>
<proteinExistence type="predicted"/>
<sequence>MNGNRIARLDHILSLGNSHEAAVFIVAVLAVPELVELFDYWNLSKVVLGCGRGNHPLQTAGIPRVCTRVDGVLAVFAITKHHVAHEGE</sequence>
<gene>
    <name evidence="1" type="ORF">UFOPK3914_01048</name>
</gene>